<dbReference type="InterPro" id="IPR038186">
    <property type="entry name" value="CHAD_dom_sf"/>
</dbReference>
<gene>
    <name evidence="2" type="ORF">ORV05_14945</name>
</gene>
<keyword evidence="3" id="KW-1185">Reference proteome</keyword>
<feature type="domain" description="CHAD" evidence="1">
    <location>
        <begin position="215"/>
        <end position="497"/>
    </location>
</feature>
<organism evidence="2 3">
    <name type="scientific">Amycolatopsis cynarae</name>
    <dbReference type="NCBI Taxonomy" id="2995223"/>
    <lineage>
        <taxon>Bacteria</taxon>
        <taxon>Bacillati</taxon>
        <taxon>Actinomycetota</taxon>
        <taxon>Actinomycetes</taxon>
        <taxon>Pseudonocardiales</taxon>
        <taxon>Pseudonocardiaceae</taxon>
        <taxon>Amycolatopsis</taxon>
    </lineage>
</organism>
<evidence type="ECO:0000313" key="2">
    <source>
        <dbReference type="EMBL" id="WAL69009.1"/>
    </source>
</evidence>
<dbReference type="RefSeq" id="WP_268759098.1">
    <property type="nucleotide sequence ID" value="NZ_CP113836.1"/>
</dbReference>
<dbReference type="Gene3D" id="1.40.20.10">
    <property type="entry name" value="CHAD domain"/>
    <property type="match status" value="1"/>
</dbReference>
<reference evidence="2" key="1">
    <citation type="submission" date="2022-11" db="EMBL/GenBank/DDBJ databases">
        <authorList>
            <person name="Mo P."/>
        </authorList>
    </citation>
    <scope>NUCLEOTIDE SEQUENCE</scope>
    <source>
        <strain evidence="2">HUAS 11-8</strain>
    </source>
</reference>
<protein>
    <submittedName>
        <fullName evidence="2">CHAD domain-containing protein</fullName>
    </submittedName>
</protein>
<evidence type="ECO:0000313" key="3">
    <source>
        <dbReference type="Proteomes" id="UP001163203"/>
    </source>
</evidence>
<evidence type="ECO:0000259" key="1">
    <source>
        <dbReference type="PROSITE" id="PS51708"/>
    </source>
</evidence>
<dbReference type="SMART" id="SM00880">
    <property type="entry name" value="CHAD"/>
    <property type="match status" value="1"/>
</dbReference>
<dbReference type="PANTHER" id="PTHR39339">
    <property type="entry name" value="SLR1444 PROTEIN"/>
    <property type="match status" value="1"/>
</dbReference>
<dbReference type="InterPro" id="IPR007899">
    <property type="entry name" value="CHAD_dom"/>
</dbReference>
<dbReference type="PANTHER" id="PTHR39339:SF1">
    <property type="entry name" value="CHAD DOMAIN-CONTAINING PROTEIN"/>
    <property type="match status" value="1"/>
</dbReference>
<sequence length="512" mass="57047">MPTSVTLRWYGPPTRCAPAAILDALTPLTERYRLRLDTRRARTRTYLDTADWRIRRNGLVLSHEVVTGPGSLVLHGGEEPVTARLTEPPSWPARAEQLAPGPIRDGIAGAISVRAVAPTLRCRTVTREIAVRKADGSTVLLLEWTEATAIHPRRTPPLIRLTLRPVREDSRHTTRVARTLLATGAFTPTAATLYDELLGTCDLPETRERPEITPDQPADSAIAAALLDCLAAMEATIDGTIDDIDPEYLHEFRVAVRRTRSLLKIAADVLPEGLADRYASGFKALGDLTTPTRDLDVHLLELDELAHGLTVGAPTDLAPFREHLRRCRRAERGRLVRGLRSARFRRLLNDWRTALEPLAETGVSSLTTRRWAADRLRTVTRRVLRKARAITPATPAEEVHGLRKRAKELRYTLEVVQPLCHPASYRKVLKDLKRLQDVLGAFQDGEVQSEHLRRYAQEMLETSPPPAATLLAMGELLAGFVRRQHEARHELTGTLGRFLTTGTGSRLKHLLA</sequence>
<dbReference type="Pfam" id="PF05235">
    <property type="entry name" value="CHAD"/>
    <property type="match status" value="1"/>
</dbReference>
<proteinExistence type="predicted"/>
<accession>A0ABY7BC54</accession>
<name>A0ABY7BC54_9PSEU</name>
<dbReference type="EMBL" id="CP113836">
    <property type="protein sequence ID" value="WAL69009.1"/>
    <property type="molecule type" value="Genomic_DNA"/>
</dbReference>
<dbReference type="PROSITE" id="PS51708">
    <property type="entry name" value="CHAD"/>
    <property type="match status" value="1"/>
</dbReference>
<dbReference type="Proteomes" id="UP001163203">
    <property type="component" value="Chromosome"/>
</dbReference>